<dbReference type="InterPro" id="IPR005515">
    <property type="entry name" value="VOMI"/>
</dbReference>
<keyword evidence="2" id="KW-1185">Reference proteome</keyword>
<protein>
    <recommendedName>
        <fullName evidence="3">Vitelline membrane outer layer 1 homolog</fullName>
    </recommendedName>
</protein>
<organism evidence="1 2">
    <name type="scientific">Podarcis lilfordi</name>
    <name type="common">Lilford's wall lizard</name>
    <dbReference type="NCBI Taxonomy" id="74358"/>
    <lineage>
        <taxon>Eukaryota</taxon>
        <taxon>Metazoa</taxon>
        <taxon>Chordata</taxon>
        <taxon>Craniata</taxon>
        <taxon>Vertebrata</taxon>
        <taxon>Euteleostomi</taxon>
        <taxon>Lepidosauria</taxon>
        <taxon>Squamata</taxon>
        <taxon>Bifurcata</taxon>
        <taxon>Unidentata</taxon>
        <taxon>Episquamata</taxon>
        <taxon>Laterata</taxon>
        <taxon>Lacertibaenia</taxon>
        <taxon>Lacertidae</taxon>
        <taxon>Podarcis</taxon>
    </lineage>
</organism>
<dbReference type="EMBL" id="OX395129">
    <property type="protein sequence ID" value="CAI5773281.1"/>
    <property type="molecule type" value="Genomic_DNA"/>
</dbReference>
<dbReference type="PANTHER" id="PTHR18841:SF2">
    <property type="entry name" value="VITELLINE MEMBRANE OUTER LAYER PROTEIN 1 HOMOLOG"/>
    <property type="match status" value="1"/>
</dbReference>
<name>A0AA35K903_9SAUR</name>
<dbReference type="Pfam" id="PF03762">
    <property type="entry name" value="VOMI"/>
    <property type="match status" value="1"/>
</dbReference>
<dbReference type="SUPFAM" id="SSF51092">
    <property type="entry name" value="Vitelline membrane outer protein-I (VMO-I)"/>
    <property type="match status" value="1"/>
</dbReference>
<evidence type="ECO:0008006" key="3">
    <source>
        <dbReference type="Google" id="ProtNLM"/>
    </source>
</evidence>
<dbReference type="PANTHER" id="PTHR18841">
    <property type="entry name" value="VITELLINE MEMBRANE OUTER LAYER PROTEIN I-RELATED"/>
    <property type="match status" value="1"/>
</dbReference>
<reference evidence="1" key="1">
    <citation type="submission" date="2022-12" db="EMBL/GenBank/DDBJ databases">
        <authorList>
            <person name="Alioto T."/>
            <person name="Alioto T."/>
            <person name="Gomez Garrido J."/>
        </authorList>
    </citation>
    <scope>NUCLEOTIDE SEQUENCE</scope>
</reference>
<evidence type="ECO:0000313" key="1">
    <source>
        <dbReference type="EMBL" id="CAI5773281.1"/>
    </source>
</evidence>
<accession>A0AA35K903</accession>
<dbReference type="Gene3D" id="2.100.10.20">
    <property type="entry name" value="Vitelline membrane outer layer protein I (VOMI)"/>
    <property type="match status" value="1"/>
</dbReference>
<evidence type="ECO:0000313" key="2">
    <source>
        <dbReference type="Proteomes" id="UP001178461"/>
    </source>
</evidence>
<sequence length="219" mass="24167">MTAGQNIWLLCRETDKGALLNMDVSITAVVFPIIFCYLWEVEARGYDSVISVLNGAPWGLWGKKEFCSFGFATGFSLKVEPYQGGGRKDDDTALNGIRLFCNDDSYISSAVGEWGAWSEIQYCPVPSKLKAFSLRVEVPQGLGDDTAANNIMFMCSDDSKLKGNSHEWGTFGPWSSPCHTGSYICGIQTKVEFPQGPEDDTALNDIKFYCCKGNFGIFH</sequence>
<dbReference type="Proteomes" id="UP001178461">
    <property type="component" value="Chromosome 4"/>
</dbReference>
<dbReference type="InterPro" id="IPR036706">
    <property type="entry name" value="VOMI_sf"/>
</dbReference>
<dbReference type="AlphaFoldDB" id="A0AA35K903"/>
<proteinExistence type="predicted"/>
<gene>
    <name evidence="1" type="ORF">PODLI_1B002603</name>
</gene>
<dbReference type="GO" id="GO:0005615">
    <property type="term" value="C:extracellular space"/>
    <property type="evidence" value="ECO:0007669"/>
    <property type="project" value="TreeGrafter"/>
</dbReference>